<dbReference type="UniPathway" id="UPA00223">
    <property type="reaction ID" value="UER01008"/>
</dbReference>
<dbReference type="GO" id="GO:0047545">
    <property type="term" value="F:(S)-2-hydroxyglutarate dehydrogenase activity"/>
    <property type="evidence" value="ECO:0007669"/>
    <property type="project" value="TreeGrafter"/>
</dbReference>
<accession>A0A2H0CFQ5</accession>
<evidence type="ECO:0000256" key="2">
    <source>
        <dbReference type="ARBA" id="ARBA00001974"/>
    </source>
</evidence>
<dbReference type="PANTHER" id="PTHR43104">
    <property type="entry name" value="L-2-HYDROXYGLUTARATE DEHYDROGENASE, MITOCHONDRIAL"/>
    <property type="match status" value="1"/>
</dbReference>
<evidence type="ECO:0000256" key="4">
    <source>
        <dbReference type="ARBA" id="ARBA00013026"/>
    </source>
</evidence>
<dbReference type="Gene3D" id="3.30.9.10">
    <property type="entry name" value="D-Amino Acid Oxidase, subunit A, domain 2"/>
    <property type="match status" value="1"/>
</dbReference>
<dbReference type="EC" id="1.1.5.4" evidence="4"/>
<dbReference type="SUPFAM" id="SSF51905">
    <property type="entry name" value="FAD/NAD(P)-binding domain"/>
    <property type="match status" value="1"/>
</dbReference>
<comment type="catalytic activity">
    <reaction evidence="1">
        <text>(S)-malate + a quinone = a quinol + oxaloacetate</text>
        <dbReference type="Rhea" id="RHEA:46012"/>
        <dbReference type="ChEBI" id="CHEBI:15589"/>
        <dbReference type="ChEBI" id="CHEBI:16452"/>
        <dbReference type="ChEBI" id="CHEBI:24646"/>
        <dbReference type="ChEBI" id="CHEBI:132124"/>
        <dbReference type="EC" id="1.1.5.4"/>
    </reaction>
</comment>
<evidence type="ECO:0000256" key="8">
    <source>
        <dbReference type="ARBA" id="ARBA00023002"/>
    </source>
</evidence>
<keyword evidence="6" id="KW-0285">Flavoprotein</keyword>
<evidence type="ECO:0000256" key="7">
    <source>
        <dbReference type="ARBA" id="ARBA00022827"/>
    </source>
</evidence>
<comment type="caution">
    <text evidence="11">The sequence shown here is derived from an EMBL/GenBank/DDBJ whole genome shotgun (WGS) entry which is preliminary data.</text>
</comment>
<keyword evidence="8" id="KW-0560">Oxidoreductase</keyword>
<keyword evidence="7" id="KW-0274">FAD</keyword>
<name>A0A2H0CFQ5_9BACT</name>
<dbReference type="GO" id="GO:0008924">
    <property type="term" value="F:L-malate dehydrogenase (quinone) activity"/>
    <property type="evidence" value="ECO:0007669"/>
    <property type="project" value="UniProtKB-EC"/>
</dbReference>
<gene>
    <name evidence="11" type="ORF">COW91_03230</name>
</gene>
<dbReference type="Pfam" id="PF06039">
    <property type="entry name" value="Mqo"/>
    <property type="match status" value="1"/>
</dbReference>
<dbReference type="Proteomes" id="UP000229176">
    <property type="component" value="Unassembled WGS sequence"/>
</dbReference>
<dbReference type="InterPro" id="IPR036188">
    <property type="entry name" value="FAD/NAD-bd_sf"/>
</dbReference>
<keyword evidence="5" id="KW-0816">Tricarboxylic acid cycle</keyword>
<comment type="cofactor">
    <cofactor evidence="2">
        <name>FAD</name>
        <dbReference type="ChEBI" id="CHEBI:57692"/>
    </cofactor>
</comment>
<dbReference type="InterPro" id="IPR006231">
    <property type="entry name" value="MQO"/>
</dbReference>
<comment type="pathway">
    <text evidence="3">Carbohydrate metabolism; tricarboxylic acid cycle; oxaloacetate from (S)-malate (quinone route): step 1/1.</text>
</comment>
<proteinExistence type="predicted"/>
<evidence type="ECO:0000256" key="6">
    <source>
        <dbReference type="ARBA" id="ARBA00022630"/>
    </source>
</evidence>
<protein>
    <recommendedName>
        <fullName evidence="4">malate dehydrogenase (quinone)</fullName>
        <ecNumber evidence="4">1.1.5.4</ecNumber>
    </recommendedName>
    <alternativeName>
        <fullName evidence="10">MQO</fullName>
    </alternativeName>
    <alternativeName>
        <fullName evidence="9">Malate dehydrogenase [quinone]</fullName>
    </alternativeName>
</protein>
<evidence type="ECO:0000256" key="3">
    <source>
        <dbReference type="ARBA" id="ARBA00005012"/>
    </source>
</evidence>
<evidence type="ECO:0000256" key="10">
    <source>
        <dbReference type="ARBA" id="ARBA00031550"/>
    </source>
</evidence>
<evidence type="ECO:0000256" key="1">
    <source>
        <dbReference type="ARBA" id="ARBA00001139"/>
    </source>
</evidence>
<dbReference type="GO" id="GO:0006099">
    <property type="term" value="P:tricarboxylic acid cycle"/>
    <property type="evidence" value="ECO:0007669"/>
    <property type="project" value="UniProtKB-UniPathway"/>
</dbReference>
<dbReference type="Gene3D" id="3.50.50.60">
    <property type="entry name" value="FAD/NAD(P)-binding domain"/>
    <property type="match status" value="1"/>
</dbReference>
<organism evidence="11 12">
    <name type="scientific">Candidatus Nomurabacteria bacterium CG22_combo_CG10-13_8_21_14_all_32_8</name>
    <dbReference type="NCBI Taxonomy" id="1974732"/>
    <lineage>
        <taxon>Bacteria</taxon>
        <taxon>Candidatus Nomuraibacteriota</taxon>
    </lineage>
</organism>
<dbReference type="PANTHER" id="PTHR43104:SF2">
    <property type="entry name" value="L-2-HYDROXYGLUTARATE DEHYDROGENASE, MITOCHONDRIAL"/>
    <property type="match status" value="1"/>
</dbReference>
<sequence>MIKNKIYDVVVIGGGVSGTALFYTLSKYSTVKSIAIIEKYGSFGQVNSKWSNNSQTLHTGDIETNYSLEKASIVKPAALMVSGYVSSLKGEDNKIIFPVSKMVLAVGKKEVVQLEKRYLEFRTLYPDLKRLEYDEIAKIEPAITKRRSKEEMILALYTPNGYAIDYEVLAKSFVDEVARNKPPNRNIDVFLNTKVINICKIEYGYKITTTNGTFESKTVVVNTDAYGLFFAKLLGYGKEFSLIPVAGNFYFSKQMLNGKVYTMQDKKLPFAAVHGDPDVHVPNKTRWGPTAKMSPVLESRKFSTTLDYFRSASLFRFATIKSFVVILSDMVRFTFLLKNTFYDIPIVGKYFFVKNVQKIVPTIRASNLRKAKGFGGMRLQRVNTKTHELQLGEGKIIGDNIIFNMTPSPGASVCLFNGMRDAEKIMEFFGGLYYFDKCKMEDDFAGGCFDHDKKIISENAYVS</sequence>
<evidence type="ECO:0000313" key="12">
    <source>
        <dbReference type="Proteomes" id="UP000229176"/>
    </source>
</evidence>
<reference evidence="11 12" key="1">
    <citation type="submission" date="2017-09" db="EMBL/GenBank/DDBJ databases">
        <title>Depth-based differentiation of microbial function through sediment-hosted aquifers and enrichment of novel symbionts in the deep terrestrial subsurface.</title>
        <authorList>
            <person name="Probst A.J."/>
            <person name="Ladd B."/>
            <person name="Jarett J.K."/>
            <person name="Geller-Mcgrath D.E."/>
            <person name="Sieber C.M."/>
            <person name="Emerson J.B."/>
            <person name="Anantharaman K."/>
            <person name="Thomas B.C."/>
            <person name="Malmstrom R."/>
            <person name="Stieglmeier M."/>
            <person name="Klingl A."/>
            <person name="Woyke T."/>
            <person name="Ryan C.M."/>
            <person name="Banfield J.F."/>
        </authorList>
    </citation>
    <scope>NUCLEOTIDE SEQUENCE [LARGE SCALE GENOMIC DNA]</scope>
    <source>
        <strain evidence="11">CG22_combo_CG10-13_8_21_14_all_32_8</strain>
    </source>
</reference>
<dbReference type="EMBL" id="PCTI01000055">
    <property type="protein sequence ID" value="PIP68722.1"/>
    <property type="molecule type" value="Genomic_DNA"/>
</dbReference>
<evidence type="ECO:0000313" key="11">
    <source>
        <dbReference type="EMBL" id="PIP68722.1"/>
    </source>
</evidence>
<dbReference type="AlphaFoldDB" id="A0A2H0CFQ5"/>
<evidence type="ECO:0000256" key="9">
    <source>
        <dbReference type="ARBA" id="ARBA00030660"/>
    </source>
</evidence>
<dbReference type="GO" id="GO:0005737">
    <property type="term" value="C:cytoplasm"/>
    <property type="evidence" value="ECO:0007669"/>
    <property type="project" value="TreeGrafter"/>
</dbReference>
<evidence type="ECO:0000256" key="5">
    <source>
        <dbReference type="ARBA" id="ARBA00022532"/>
    </source>
</evidence>